<organism evidence="8 9">
    <name type="scientific">Winmispira thermophila (strain ATCC 49972 / DSM 6192 / RI 19.B1)</name>
    <name type="common">Spirochaeta thermophila</name>
    <dbReference type="NCBI Taxonomy" id="665571"/>
    <lineage>
        <taxon>Bacteria</taxon>
        <taxon>Pseudomonadati</taxon>
        <taxon>Spirochaetota</taxon>
        <taxon>Spirochaetia</taxon>
        <taxon>Winmispirales</taxon>
        <taxon>Winmispiraceae</taxon>
        <taxon>Winmispira</taxon>
    </lineage>
</organism>
<comment type="function">
    <text evidence="6">Involved in transcription antitermination. Required for transcription of ribosomal RNA (rRNA) genes. Binds specifically to the boxA antiterminator sequence of the ribosomal RNA (rrn) operons.</text>
</comment>
<evidence type="ECO:0000256" key="6">
    <source>
        <dbReference type="HAMAP-Rule" id="MF_00073"/>
    </source>
</evidence>
<evidence type="ECO:0000259" key="7">
    <source>
        <dbReference type="Pfam" id="PF01029"/>
    </source>
</evidence>
<dbReference type="CDD" id="cd00619">
    <property type="entry name" value="Terminator_NusB"/>
    <property type="match status" value="1"/>
</dbReference>
<dbReference type="KEGG" id="sta:STHERM_c09860"/>
<dbReference type="HAMAP" id="MF_00073">
    <property type="entry name" value="NusB"/>
    <property type="match status" value="1"/>
</dbReference>
<dbReference type="GO" id="GO:0031564">
    <property type="term" value="P:transcription antitermination"/>
    <property type="evidence" value="ECO:0007669"/>
    <property type="project" value="UniProtKB-KW"/>
</dbReference>
<dbReference type="eggNOG" id="COG0781">
    <property type="taxonomic scope" value="Bacteria"/>
</dbReference>
<gene>
    <name evidence="6" type="primary">nusB</name>
    <name evidence="8" type="ordered locus">STHERM_c09860</name>
</gene>
<dbReference type="InterPro" id="IPR006027">
    <property type="entry name" value="NusB_RsmB_TIM44"/>
</dbReference>
<keyword evidence="4 6" id="KW-0805">Transcription regulation</keyword>
<dbReference type="AlphaFoldDB" id="E0RSE5"/>
<dbReference type="GO" id="GO:0003723">
    <property type="term" value="F:RNA binding"/>
    <property type="evidence" value="ECO:0007669"/>
    <property type="project" value="UniProtKB-UniRule"/>
</dbReference>
<evidence type="ECO:0000313" key="9">
    <source>
        <dbReference type="Proteomes" id="UP000001296"/>
    </source>
</evidence>
<dbReference type="InterPro" id="IPR011605">
    <property type="entry name" value="NusB_fam"/>
</dbReference>
<keyword evidence="5 6" id="KW-0804">Transcription</keyword>
<evidence type="ECO:0000256" key="1">
    <source>
        <dbReference type="ARBA" id="ARBA00005952"/>
    </source>
</evidence>
<dbReference type="InterPro" id="IPR035926">
    <property type="entry name" value="NusB-like_sf"/>
</dbReference>
<accession>E0RSE5</accession>
<reference evidence="8 9" key="2">
    <citation type="journal article" date="2010" name="J. Bacteriol.">
        <title>Genome sequence of the polysaccharide-degrading, thermophilic anaerobe Spirochaeta thermophila DSM 6192.</title>
        <authorList>
            <person name="Angelov A."/>
            <person name="Liebl S."/>
            <person name="Ballschmiter M."/>
            <person name="Bomeke M."/>
            <person name="Lehmann R."/>
            <person name="Liesegang H."/>
            <person name="Daniel R."/>
            <person name="Liebl W."/>
        </authorList>
    </citation>
    <scope>NUCLEOTIDE SEQUENCE [LARGE SCALE GENOMIC DNA]</scope>
    <source>
        <strain evidence="9">ATCC 49972 / DSM 6192 / RI 19.B1</strain>
    </source>
</reference>
<sequence length="136" mass="15415">MGLRRKARILAFQALFASDGGGGDGLEVFSFPWADGEIPEEVRTFAQLLLRGTLEHLPEVDDLIKKHLEHWDFGRIARTDRAILRMSVYALLYQKEIPARVIIDEAVEIAKQFGTQDSYRFVNGVLDAIRKTLGRT</sequence>
<dbReference type="PANTHER" id="PTHR11078:SF3">
    <property type="entry name" value="ANTITERMINATION NUSB DOMAIN-CONTAINING PROTEIN"/>
    <property type="match status" value="1"/>
</dbReference>
<reference key="1">
    <citation type="submission" date="2009-08" db="EMBL/GenBank/DDBJ databases">
        <title>The genome sequence of Spirochaeta thermophila DSM6192.</title>
        <authorList>
            <person name="Angelov A."/>
            <person name="Mientus M."/>
            <person name="Wittenberg S."/>
            <person name="Lehmann R."/>
            <person name="Liesegang H."/>
            <person name="Daniel R."/>
            <person name="Liebl W."/>
        </authorList>
    </citation>
    <scope>NUCLEOTIDE SEQUENCE</scope>
    <source>
        <strain>DSM 6192</strain>
    </source>
</reference>
<dbReference type="SUPFAM" id="SSF48013">
    <property type="entry name" value="NusB-like"/>
    <property type="match status" value="1"/>
</dbReference>
<evidence type="ECO:0000256" key="3">
    <source>
        <dbReference type="ARBA" id="ARBA00022884"/>
    </source>
</evidence>
<dbReference type="PANTHER" id="PTHR11078">
    <property type="entry name" value="N UTILIZATION SUBSTANCE PROTEIN B-RELATED"/>
    <property type="match status" value="1"/>
</dbReference>
<name>E0RSE5_WINT6</name>
<proteinExistence type="inferred from homology"/>
<dbReference type="GO" id="GO:0005829">
    <property type="term" value="C:cytosol"/>
    <property type="evidence" value="ECO:0007669"/>
    <property type="project" value="TreeGrafter"/>
</dbReference>
<feature type="domain" description="NusB/RsmB/TIM44" evidence="7">
    <location>
        <begin position="5"/>
        <end position="130"/>
    </location>
</feature>
<evidence type="ECO:0000313" key="8">
    <source>
        <dbReference type="EMBL" id="ADN01932.1"/>
    </source>
</evidence>
<dbReference type="Pfam" id="PF01029">
    <property type="entry name" value="NusB"/>
    <property type="match status" value="1"/>
</dbReference>
<evidence type="ECO:0000256" key="2">
    <source>
        <dbReference type="ARBA" id="ARBA00022814"/>
    </source>
</evidence>
<protein>
    <recommendedName>
        <fullName evidence="6">Transcription antitermination protein NusB</fullName>
    </recommendedName>
    <alternativeName>
        <fullName evidence="6">Antitermination factor NusB</fullName>
    </alternativeName>
</protein>
<evidence type="ECO:0000256" key="4">
    <source>
        <dbReference type="ARBA" id="ARBA00023015"/>
    </source>
</evidence>
<evidence type="ECO:0000256" key="5">
    <source>
        <dbReference type="ARBA" id="ARBA00023163"/>
    </source>
</evidence>
<dbReference type="Proteomes" id="UP000001296">
    <property type="component" value="Chromosome"/>
</dbReference>
<keyword evidence="2 6" id="KW-0889">Transcription antitermination</keyword>
<dbReference type="HOGENOM" id="CLU_087843_3_0_12"/>
<dbReference type="RefSeq" id="WP_013313773.1">
    <property type="nucleotide sequence ID" value="NC_014484.1"/>
</dbReference>
<comment type="similarity">
    <text evidence="1 6">Belongs to the NusB family.</text>
</comment>
<dbReference type="Gene3D" id="1.10.940.10">
    <property type="entry name" value="NusB-like"/>
    <property type="match status" value="1"/>
</dbReference>
<dbReference type="NCBIfam" id="TIGR01951">
    <property type="entry name" value="nusB"/>
    <property type="match status" value="1"/>
</dbReference>
<dbReference type="GO" id="GO:0006353">
    <property type="term" value="P:DNA-templated transcription termination"/>
    <property type="evidence" value="ECO:0007669"/>
    <property type="project" value="UniProtKB-UniRule"/>
</dbReference>
<dbReference type="EMBL" id="CP001698">
    <property type="protein sequence ID" value="ADN01932.1"/>
    <property type="molecule type" value="Genomic_DNA"/>
</dbReference>
<dbReference type="PaxDb" id="665571-STHERM_c09860"/>
<keyword evidence="3 6" id="KW-0694">RNA-binding</keyword>